<feature type="non-terminal residue" evidence="1">
    <location>
        <position position="1"/>
    </location>
</feature>
<dbReference type="AlphaFoldDB" id="A0A3S3RPJ3"/>
<protein>
    <submittedName>
        <fullName evidence="1">Uncharacterized protein</fullName>
    </submittedName>
</protein>
<reference evidence="1 2" key="1">
    <citation type="submission" date="2017-01" db="EMBL/GenBank/DDBJ databases">
        <title>The cable genome- insights into the physiology and evolution of filamentous bacteria capable of sulfide oxidation via long distance electron transfer.</title>
        <authorList>
            <person name="Schreiber L."/>
            <person name="Bjerg J.T."/>
            <person name="Boggild A."/>
            <person name="Van De Vossenberg J."/>
            <person name="Meysman F."/>
            <person name="Nielsen L.P."/>
            <person name="Schramm A."/>
            <person name="Kjeldsen K.U."/>
        </authorList>
    </citation>
    <scope>NUCLEOTIDE SEQUENCE [LARGE SCALE GENOMIC DNA]</scope>
    <source>
        <strain evidence="1">A2</strain>
    </source>
</reference>
<gene>
    <name evidence="1" type="ORF">VT99_13082</name>
</gene>
<evidence type="ECO:0000313" key="2">
    <source>
        <dbReference type="Proteomes" id="UP000286862"/>
    </source>
</evidence>
<proteinExistence type="predicted"/>
<dbReference type="Proteomes" id="UP000286862">
    <property type="component" value="Unassembled WGS sequence"/>
</dbReference>
<organism evidence="1 2">
    <name type="scientific">Candidatus Electrothrix marina</name>
    <dbReference type="NCBI Taxonomy" id="1859130"/>
    <lineage>
        <taxon>Bacteria</taxon>
        <taxon>Pseudomonadati</taxon>
        <taxon>Thermodesulfobacteriota</taxon>
        <taxon>Desulfobulbia</taxon>
        <taxon>Desulfobulbales</taxon>
        <taxon>Desulfobulbaceae</taxon>
        <taxon>Candidatus Electrothrix</taxon>
    </lineage>
</organism>
<name>A0A3S3RPJ3_9BACT</name>
<evidence type="ECO:0000313" key="1">
    <source>
        <dbReference type="EMBL" id="RWX44725.1"/>
    </source>
</evidence>
<comment type="caution">
    <text evidence="1">The sequence shown here is derived from an EMBL/GenBank/DDBJ whole genome shotgun (WGS) entry which is preliminary data.</text>
</comment>
<dbReference type="EMBL" id="MTKQ01000308">
    <property type="protein sequence ID" value="RWX44725.1"/>
    <property type="molecule type" value="Genomic_DNA"/>
</dbReference>
<sequence length="82" mass="9224">FGFKDEMLLGKDAVGIFEHEPVITVLPEVFERVDPVVTVTLRRTGPWFGEETVHTLYLARCYGFKGGLAWVPKNSSDVRAVQ</sequence>
<accession>A0A3S3RPJ3</accession>